<keyword evidence="3" id="KW-1185">Reference proteome</keyword>
<dbReference type="AlphaFoldDB" id="A0A4Y8L2R9"/>
<reference evidence="2 3" key="1">
    <citation type="submission" date="2019-03" db="EMBL/GenBank/DDBJ databases">
        <authorList>
            <person name="Yang Y."/>
        </authorList>
    </citation>
    <scope>NUCLEOTIDE SEQUENCE [LARGE SCALE GENOMIC DNA]</scope>
    <source>
        <strain evidence="2 3">ASL-1</strain>
    </source>
</reference>
<evidence type="ECO:0000313" key="2">
    <source>
        <dbReference type="EMBL" id="TFD96955.1"/>
    </source>
</evidence>
<dbReference type="NCBIfam" id="NF005804">
    <property type="entry name" value="PRK07659.1"/>
    <property type="match status" value="1"/>
</dbReference>
<organism evidence="2 3">
    <name type="scientific">Jeotgalibacillus salarius</name>
    <dbReference type="NCBI Taxonomy" id="546023"/>
    <lineage>
        <taxon>Bacteria</taxon>
        <taxon>Bacillati</taxon>
        <taxon>Bacillota</taxon>
        <taxon>Bacilli</taxon>
        <taxon>Bacillales</taxon>
        <taxon>Caryophanaceae</taxon>
        <taxon>Jeotgalibacillus</taxon>
    </lineage>
</organism>
<dbReference type="Gene3D" id="3.90.226.10">
    <property type="entry name" value="2-enoyl-CoA Hydratase, Chain A, domain 1"/>
    <property type="match status" value="1"/>
</dbReference>
<dbReference type="EC" id="4.2.1.17" evidence="2"/>
<dbReference type="Proteomes" id="UP000297776">
    <property type="component" value="Unassembled WGS sequence"/>
</dbReference>
<dbReference type="InterPro" id="IPR014748">
    <property type="entry name" value="Enoyl-CoA_hydra_C"/>
</dbReference>
<comment type="caution">
    <text evidence="2">The sequence shown here is derived from an EMBL/GenBank/DDBJ whole genome shotgun (WGS) entry which is preliminary data.</text>
</comment>
<evidence type="ECO:0000313" key="3">
    <source>
        <dbReference type="Proteomes" id="UP000297776"/>
    </source>
</evidence>
<dbReference type="CDD" id="cd06558">
    <property type="entry name" value="crotonase-like"/>
    <property type="match status" value="1"/>
</dbReference>
<dbReference type="PANTHER" id="PTHR43459:SF1">
    <property type="entry name" value="EG:BACN32G11.4 PROTEIN"/>
    <property type="match status" value="1"/>
</dbReference>
<sequence length="262" mass="29149">MEKQFETLKVKLQGNTAVLSFNRPESLNALNLQMMNELLEALNEIKRNPDLQVLVLKGEGKGFCSGGDIKAMLQMNGEEDFQHFMKVINDLSVTLYTMPKITVSAIHGAAAGLGLSLALATDVIIAEEQSKLAMNFIGIGLVPDGGGHFFMQERLGAQKALHTIWRGDILNGHEALSLGLIDRVTAEGRINEEADEFVRTINHSPVKAMMESKSILRASRKNQLVDMLEMEKEAQWKMRQTNDHMEGIQAFAEKRKPVFKGK</sequence>
<protein>
    <submittedName>
        <fullName evidence="2">Enoyl-CoA hydratase</fullName>
        <ecNumber evidence="2">4.2.1.17</ecNumber>
    </submittedName>
</protein>
<accession>A0A4Y8L2R9</accession>
<dbReference type="GO" id="GO:0004300">
    <property type="term" value="F:enoyl-CoA hydratase activity"/>
    <property type="evidence" value="ECO:0007669"/>
    <property type="project" value="UniProtKB-EC"/>
</dbReference>
<dbReference type="EMBL" id="SORX01000019">
    <property type="protein sequence ID" value="TFD96955.1"/>
    <property type="molecule type" value="Genomic_DNA"/>
</dbReference>
<comment type="similarity">
    <text evidence="1">Belongs to the enoyl-CoA hydratase/isomerase family.</text>
</comment>
<evidence type="ECO:0000256" key="1">
    <source>
        <dbReference type="ARBA" id="ARBA00005254"/>
    </source>
</evidence>
<dbReference type="SUPFAM" id="SSF52096">
    <property type="entry name" value="ClpP/crotonase"/>
    <property type="match status" value="1"/>
</dbReference>
<name>A0A4Y8L2R9_9BACL</name>
<dbReference type="Gene3D" id="1.10.12.10">
    <property type="entry name" value="Lyase 2-enoyl-coa Hydratase, Chain A, domain 2"/>
    <property type="match status" value="1"/>
</dbReference>
<dbReference type="InterPro" id="IPR001753">
    <property type="entry name" value="Enoyl-CoA_hydra/iso"/>
</dbReference>
<dbReference type="OrthoDB" id="9775794at2"/>
<dbReference type="RefSeq" id="WP_134383313.1">
    <property type="nucleotide sequence ID" value="NZ_SORX01000019.1"/>
</dbReference>
<dbReference type="PANTHER" id="PTHR43459">
    <property type="entry name" value="ENOYL-COA HYDRATASE"/>
    <property type="match status" value="1"/>
</dbReference>
<dbReference type="InterPro" id="IPR029045">
    <property type="entry name" value="ClpP/crotonase-like_dom_sf"/>
</dbReference>
<keyword evidence="2" id="KW-0456">Lyase</keyword>
<proteinExistence type="inferred from homology"/>
<gene>
    <name evidence="2" type="ORF">E2626_16785</name>
</gene>
<dbReference type="Pfam" id="PF00378">
    <property type="entry name" value="ECH_1"/>
    <property type="match status" value="1"/>
</dbReference>